<evidence type="ECO:0000313" key="1">
    <source>
        <dbReference type="EMBL" id="TPG12351.1"/>
    </source>
</evidence>
<dbReference type="AlphaFoldDB" id="A0A502CKY6"/>
<protein>
    <submittedName>
        <fullName evidence="1">Uncharacterized protein</fullName>
    </submittedName>
</protein>
<dbReference type="Proteomes" id="UP000318413">
    <property type="component" value="Unassembled WGS sequence"/>
</dbReference>
<name>A0A502CKY6_9SPHN</name>
<proteinExistence type="predicted"/>
<gene>
    <name evidence="1" type="ORF">EAH84_09285</name>
</gene>
<dbReference type="EMBL" id="RCZK01000006">
    <property type="protein sequence ID" value="TPG12351.1"/>
    <property type="molecule type" value="Genomic_DNA"/>
</dbReference>
<accession>A0A502CKY6</accession>
<sequence length="88" mass="9508">MTKANDAAKALRNPKELAAFLHSPKDYIAHKGIDVNDENTARSFEQYARTLIENVNAANRSVGLSDIEAADWGIGAGCCNSKVMLASR</sequence>
<reference evidence="1 2" key="1">
    <citation type="journal article" date="2019" name="Environ. Microbiol.">
        <title>Species interactions and distinct microbial communities in high Arctic permafrost affected cryosols are associated with the CH4 and CO2 gas fluxes.</title>
        <authorList>
            <person name="Altshuler I."/>
            <person name="Hamel J."/>
            <person name="Turney S."/>
            <person name="Magnuson E."/>
            <person name="Levesque R."/>
            <person name="Greer C."/>
            <person name="Whyte L.G."/>
        </authorList>
    </citation>
    <scope>NUCLEOTIDE SEQUENCE [LARGE SCALE GENOMIC DNA]</scope>
    <source>
        <strain evidence="1 2">S5.1</strain>
    </source>
</reference>
<evidence type="ECO:0000313" key="2">
    <source>
        <dbReference type="Proteomes" id="UP000318413"/>
    </source>
</evidence>
<keyword evidence="2" id="KW-1185">Reference proteome</keyword>
<organism evidence="1 2">
    <name type="scientific">Sphingomonas oligophenolica</name>
    <dbReference type="NCBI Taxonomy" id="301154"/>
    <lineage>
        <taxon>Bacteria</taxon>
        <taxon>Pseudomonadati</taxon>
        <taxon>Pseudomonadota</taxon>
        <taxon>Alphaproteobacteria</taxon>
        <taxon>Sphingomonadales</taxon>
        <taxon>Sphingomonadaceae</taxon>
        <taxon>Sphingomonas</taxon>
    </lineage>
</organism>
<comment type="caution">
    <text evidence="1">The sequence shown here is derived from an EMBL/GenBank/DDBJ whole genome shotgun (WGS) entry which is preliminary data.</text>
</comment>
<dbReference type="OrthoDB" id="10004553at2"/>
<dbReference type="RefSeq" id="WP_140871089.1">
    <property type="nucleotide sequence ID" value="NZ_RCZK01000006.1"/>
</dbReference>